<dbReference type="Proteomes" id="UP000006565">
    <property type="component" value="Chromosome"/>
</dbReference>
<dbReference type="EMBL" id="CP002117">
    <property type="protein sequence ID" value="ADN36452.1"/>
    <property type="molecule type" value="Genomic_DNA"/>
</dbReference>
<accession>E1RHR4</accession>
<dbReference type="GeneID" id="9744171"/>
<proteinExistence type="predicted"/>
<gene>
    <name evidence="1" type="ordered locus">Mpet_1699</name>
</gene>
<dbReference type="STRING" id="679926.Mpet_1699"/>
<name>E1RHR4_METP4</name>
<evidence type="ECO:0000313" key="1">
    <source>
        <dbReference type="EMBL" id="ADN36452.1"/>
    </source>
</evidence>
<dbReference type="RefSeq" id="WP_013329629.1">
    <property type="nucleotide sequence ID" value="NC_014507.1"/>
</dbReference>
<dbReference type="OrthoDB" id="52980at2157"/>
<protein>
    <submittedName>
        <fullName evidence="1">Uncharacterized protein</fullName>
    </submittedName>
</protein>
<dbReference type="HOGENOM" id="CLU_188840_0_0_2"/>
<sequence length="86" mass="10102">MEYQQCRSNTIEVTDEVKQYVLDKERNFRICTSCGGPILLSTSVKPPKSTDIEIYVGDYIIYVSMYQARFMDTINMDMIPQYCDFF</sequence>
<reference evidence="1 2" key="1">
    <citation type="journal article" date="2010" name="Stand. Genomic Sci.">
        <title>Complete genome sequence of Methanoplanus petrolearius type strain (SEBR 4847).</title>
        <authorList>
            <person name="Brambilla E."/>
            <person name="Djao O.D."/>
            <person name="Daligault H."/>
            <person name="Lapidus A."/>
            <person name="Lucas S."/>
            <person name="Hammon N."/>
            <person name="Nolan M."/>
            <person name="Tice H."/>
            <person name="Cheng J.F."/>
            <person name="Han C."/>
            <person name="Tapia R."/>
            <person name="Goodwin L."/>
            <person name="Pitluck S."/>
            <person name="Liolios K."/>
            <person name="Ivanova N."/>
            <person name="Mavromatis K."/>
            <person name="Mikhailova N."/>
            <person name="Pati A."/>
            <person name="Chen A."/>
            <person name="Palaniappan K."/>
            <person name="Land M."/>
            <person name="Hauser L."/>
            <person name="Chang Y.J."/>
            <person name="Jeffries C.D."/>
            <person name="Rohde M."/>
            <person name="Spring S."/>
            <person name="Sikorski J."/>
            <person name="Goker M."/>
            <person name="Woyke T."/>
            <person name="Bristow J."/>
            <person name="Eisen J.A."/>
            <person name="Markowitz V."/>
            <person name="Hugenholtz P."/>
            <person name="Kyrpides N.C."/>
            <person name="Klenk H.P."/>
        </authorList>
    </citation>
    <scope>NUCLEOTIDE SEQUENCE [LARGE SCALE GENOMIC DNA]</scope>
    <source>
        <strain evidence="2">DSM 11571 / OCM 486 / SEBR 4847</strain>
    </source>
</reference>
<keyword evidence="2" id="KW-1185">Reference proteome</keyword>
<organism evidence="1 2">
    <name type="scientific">Methanolacinia petrolearia (strain DSM 11571 / OCM 486 / SEBR 4847)</name>
    <name type="common">Methanoplanus petrolearius</name>
    <dbReference type="NCBI Taxonomy" id="679926"/>
    <lineage>
        <taxon>Archaea</taxon>
        <taxon>Methanobacteriati</taxon>
        <taxon>Methanobacteriota</taxon>
        <taxon>Stenosarchaea group</taxon>
        <taxon>Methanomicrobia</taxon>
        <taxon>Methanomicrobiales</taxon>
        <taxon>Methanomicrobiaceae</taxon>
        <taxon>Methanolacinia</taxon>
    </lineage>
</organism>
<dbReference type="AlphaFoldDB" id="E1RHR4"/>
<dbReference type="eggNOG" id="arCOG05136">
    <property type="taxonomic scope" value="Archaea"/>
</dbReference>
<evidence type="ECO:0000313" key="2">
    <source>
        <dbReference type="Proteomes" id="UP000006565"/>
    </source>
</evidence>
<dbReference type="KEGG" id="mpi:Mpet_1699"/>